<sequence length="365" mass="41620">MDLVQDELRVESEADLAADHVEEDIGLIPLDTLPFQDSRKLIKFQSLCDDSQINSSLQDFGLIPLDTSPIRDSRKRIKYKSLCDDGQIDSTLQVLNKSCESLSKLSESQAKMSSAVMVESSAVLQSILKKNQSRDHASAITSIPNAIPVYIAHIRDSKTVFYRTAEMFESYKQLEKTIAGSVRNAKLTEVSPFNLMPKLMYLFKDSSNNKFHRVRVIEGVFLKGKTDVRYEFVDSGEQQDYFEGMGAFYPITKEIRLWEKTVTEPFSLACVEGKENIFTVAKLRTLVPSEDQCCFLSVQQNESSTCAKDKENQKPGCEQFRYSYRSLKPNDYPAHRPQVTLYRNDGTDLNKKYNEYLRQRAGKEA</sequence>
<name>A0AAD4MIM5_9BILA</name>
<dbReference type="EMBL" id="JAKKPZ010000398">
    <property type="protein sequence ID" value="KAI1695506.1"/>
    <property type="molecule type" value="Genomic_DNA"/>
</dbReference>
<dbReference type="Proteomes" id="UP001201812">
    <property type="component" value="Unassembled WGS sequence"/>
</dbReference>
<gene>
    <name evidence="1" type="ORF">DdX_19553</name>
</gene>
<evidence type="ECO:0000313" key="1">
    <source>
        <dbReference type="EMBL" id="KAI1695506.1"/>
    </source>
</evidence>
<dbReference type="AlphaFoldDB" id="A0AAD4MIM5"/>
<accession>A0AAD4MIM5</accession>
<reference evidence="1" key="1">
    <citation type="submission" date="2022-01" db="EMBL/GenBank/DDBJ databases">
        <title>Genome Sequence Resource for Two Populations of Ditylenchus destructor, the Migratory Endoparasitic Phytonematode.</title>
        <authorList>
            <person name="Zhang H."/>
            <person name="Lin R."/>
            <person name="Xie B."/>
        </authorList>
    </citation>
    <scope>NUCLEOTIDE SEQUENCE</scope>
    <source>
        <strain evidence="1">BazhouSP</strain>
    </source>
</reference>
<evidence type="ECO:0000313" key="2">
    <source>
        <dbReference type="Proteomes" id="UP001201812"/>
    </source>
</evidence>
<comment type="caution">
    <text evidence="1">The sequence shown here is derived from an EMBL/GenBank/DDBJ whole genome shotgun (WGS) entry which is preliminary data.</text>
</comment>
<proteinExistence type="predicted"/>
<keyword evidence="2" id="KW-1185">Reference proteome</keyword>
<protein>
    <submittedName>
        <fullName evidence="1">Uncharacterized protein</fullName>
    </submittedName>
</protein>
<organism evidence="1 2">
    <name type="scientific">Ditylenchus destructor</name>
    <dbReference type="NCBI Taxonomy" id="166010"/>
    <lineage>
        <taxon>Eukaryota</taxon>
        <taxon>Metazoa</taxon>
        <taxon>Ecdysozoa</taxon>
        <taxon>Nematoda</taxon>
        <taxon>Chromadorea</taxon>
        <taxon>Rhabditida</taxon>
        <taxon>Tylenchina</taxon>
        <taxon>Tylenchomorpha</taxon>
        <taxon>Sphaerularioidea</taxon>
        <taxon>Anguinidae</taxon>
        <taxon>Anguininae</taxon>
        <taxon>Ditylenchus</taxon>
    </lineage>
</organism>